<feature type="transmembrane region" description="Helical" evidence="8">
    <location>
        <begin position="6"/>
        <end position="27"/>
    </location>
</feature>
<evidence type="ECO:0000256" key="6">
    <source>
        <dbReference type="ARBA" id="ARBA00023136"/>
    </source>
</evidence>
<name>A0A9D1KG64_9FIRM</name>
<reference evidence="10" key="1">
    <citation type="submission" date="2020-10" db="EMBL/GenBank/DDBJ databases">
        <authorList>
            <person name="Gilroy R."/>
        </authorList>
    </citation>
    <scope>NUCLEOTIDE SEQUENCE</scope>
    <source>
        <strain evidence="10">CHK123-3438</strain>
    </source>
</reference>
<reference evidence="10" key="2">
    <citation type="journal article" date="2021" name="PeerJ">
        <title>Extensive microbial diversity within the chicken gut microbiome revealed by metagenomics and culture.</title>
        <authorList>
            <person name="Gilroy R."/>
            <person name="Ravi A."/>
            <person name="Getino M."/>
            <person name="Pursley I."/>
            <person name="Horton D.L."/>
            <person name="Alikhan N.F."/>
            <person name="Baker D."/>
            <person name="Gharbi K."/>
            <person name="Hall N."/>
            <person name="Watson M."/>
            <person name="Adriaenssens E.M."/>
            <person name="Foster-Nyarko E."/>
            <person name="Jarju S."/>
            <person name="Secka A."/>
            <person name="Antonio M."/>
            <person name="Oren A."/>
            <person name="Chaudhuri R.R."/>
            <person name="La Ragione R."/>
            <person name="Hildebrand F."/>
            <person name="Pallen M.J."/>
        </authorList>
    </citation>
    <scope>NUCLEOTIDE SEQUENCE</scope>
    <source>
        <strain evidence="10">CHK123-3438</strain>
    </source>
</reference>
<keyword evidence="6 8" id="KW-0472">Membrane</keyword>
<evidence type="ECO:0000313" key="11">
    <source>
        <dbReference type="Proteomes" id="UP000886860"/>
    </source>
</evidence>
<comment type="caution">
    <text evidence="10">The sequence shown here is derived from an EMBL/GenBank/DDBJ whole genome shotgun (WGS) entry which is preliminary data.</text>
</comment>
<evidence type="ECO:0000256" key="3">
    <source>
        <dbReference type="ARBA" id="ARBA00022448"/>
    </source>
</evidence>
<dbReference type="Pfam" id="PF00909">
    <property type="entry name" value="Ammonium_transp"/>
    <property type="match status" value="1"/>
</dbReference>
<evidence type="ECO:0000256" key="7">
    <source>
        <dbReference type="ARBA" id="ARBA00023177"/>
    </source>
</evidence>
<evidence type="ECO:0000256" key="2">
    <source>
        <dbReference type="ARBA" id="ARBA00005887"/>
    </source>
</evidence>
<dbReference type="GO" id="GO:0016020">
    <property type="term" value="C:membrane"/>
    <property type="evidence" value="ECO:0007669"/>
    <property type="project" value="UniProtKB-SubCell"/>
</dbReference>
<proteinExistence type="inferred from homology"/>
<dbReference type="AlphaFoldDB" id="A0A9D1KG64"/>
<dbReference type="GO" id="GO:0008519">
    <property type="term" value="F:ammonium channel activity"/>
    <property type="evidence" value="ECO:0007669"/>
    <property type="project" value="InterPro"/>
</dbReference>
<evidence type="ECO:0000259" key="9">
    <source>
        <dbReference type="Pfam" id="PF00909"/>
    </source>
</evidence>
<keyword evidence="5 8" id="KW-1133">Transmembrane helix</keyword>
<evidence type="ECO:0000256" key="4">
    <source>
        <dbReference type="ARBA" id="ARBA00022692"/>
    </source>
</evidence>
<evidence type="ECO:0000256" key="5">
    <source>
        <dbReference type="ARBA" id="ARBA00022989"/>
    </source>
</evidence>
<dbReference type="EMBL" id="DVKS01000177">
    <property type="protein sequence ID" value="HIT42475.1"/>
    <property type="molecule type" value="Genomic_DNA"/>
</dbReference>
<keyword evidence="3" id="KW-0813">Transport</keyword>
<comment type="subcellular location">
    <subcellularLocation>
        <location evidence="1">Membrane</location>
        <topology evidence="1">Multi-pass membrane protein</topology>
    </subcellularLocation>
</comment>
<dbReference type="InterPro" id="IPR024041">
    <property type="entry name" value="NH4_transpt_AmtB-like_dom"/>
</dbReference>
<organism evidence="10 11">
    <name type="scientific">Candidatus Caccovicinus merdipullorum</name>
    <dbReference type="NCBI Taxonomy" id="2840724"/>
    <lineage>
        <taxon>Bacteria</taxon>
        <taxon>Bacillati</taxon>
        <taxon>Bacillota</taxon>
        <taxon>Clostridia</taxon>
        <taxon>Eubacteriales</taxon>
        <taxon>Candidatus Caccovicinus</taxon>
    </lineage>
</organism>
<dbReference type="GO" id="GO:0097272">
    <property type="term" value="P:ammonium homeostasis"/>
    <property type="evidence" value="ECO:0007669"/>
    <property type="project" value="TreeGrafter"/>
</dbReference>
<sequence length="78" mass="8528">MYSSVDVIWTLVGTALVFFMQAGFALCEAGMTRAKNTGNILMKNLMDFCIGTPVYWFIGFGIMFGGSGRCGDRWSGLP</sequence>
<dbReference type="InterPro" id="IPR029020">
    <property type="entry name" value="Ammonium/urea_transptr"/>
</dbReference>
<feature type="transmembrane region" description="Helical" evidence="8">
    <location>
        <begin position="48"/>
        <end position="68"/>
    </location>
</feature>
<dbReference type="PANTHER" id="PTHR11730:SF6">
    <property type="entry name" value="AMMONIUM TRANSPORTER"/>
    <property type="match status" value="1"/>
</dbReference>
<comment type="similarity">
    <text evidence="2">Belongs to the ammonia transporter channel (TC 1.A.11.2) family.</text>
</comment>
<evidence type="ECO:0000256" key="8">
    <source>
        <dbReference type="SAM" id="Phobius"/>
    </source>
</evidence>
<dbReference type="Gene3D" id="1.10.3430.10">
    <property type="entry name" value="Ammonium transporter AmtB like domains"/>
    <property type="match status" value="1"/>
</dbReference>
<evidence type="ECO:0000256" key="1">
    <source>
        <dbReference type="ARBA" id="ARBA00004141"/>
    </source>
</evidence>
<keyword evidence="7" id="KW-0924">Ammonia transport</keyword>
<gene>
    <name evidence="10" type="ORF">IAB60_10375</name>
</gene>
<feature type="domain" description="Ammonium transporter AmtB-like" evidence="9">
    <location>
        <begin position="9"/>
        <end position="68"/>
    </location>
</feature>
<accession>A0A9D1KG64</accession>
<keyword evidence="4 8" id="KW-0812">Transmembrane</keyword>
<protein>
    <submittedName>
        <fullName evidence="10">Ammonium transporter</fullName>
    </submittedName>
</protein>
<dbReference type="Proteomes" id="UP000886860">
    <property type="component" value="Unassembled WGS sequence"/>
</dbReference>
<dbReference type="PANTHER" id="PTHR11730">
    <property type="entry name" value="AMMONIUM TRANSPORTER"/>
    <property type="match status" value="1"/>
</dbReference>
<dbReference type="SUPFAM" id="SSF111352">
    <property type="entry name" value="Ammonium transporter"/>
    <property type="match status" value="1"/>
</dbReference>
<evidence type="ECO:0000313" key="10">
    <source>
        <dbReference type="EMBL" id="HIT42475.1"/>
    </source>
</evidence>